<dbReference type="HOGENOM" id="CLU_2948393_0_0_1"/>
<gene>
    <name evidence="1" type="ORF">CY34DRAFT_813833</name>
</gene>
<dbReference type="EMBL" id="KN836019">
    <property type="protein sequence ID" value="KIK33120.1"/>
    <property type="molecule type" value="Genomic_DNA"/>
</dbReference>
<accession>A0A0C9Z6I0</accession>
<name>A0A0C9Z6I0_9AGAM</name>
<proteinExistence type="predicted"/>
<feature type="non-terminal residue" evidence="1">
    <location>
        <position position="60"/>
    </location>
</feature>
<sequence>MADRPLDTLSIHKQTCRHLPTPCSVVRMRLRMKRPICVLVRSVATCIFVIDTDPTRASRS</sequence>
<keyword evidence="2" id="KW-1185">Reference proteome</keyword>
<reference evidence="1 2" key="1">
    <citation type="submission" date="2014-04" db="EMBL/GenBank/DDBJ databases">
        <authorList>
            <consortium name="DOE Joint Genome Institute"/>
            <person name="Kuo A."/>
            <person name="Ruytinx J."/>
            <person name="Rineau F."/>
            <person name="Colpaert J."/>
            <person name="Kohler A."/>
            <person name="Nagy L.G."/>
            <person name="Floudas D."/>
            <person name="Copeland A."/>
            <person name="Barry K.W."/>
            <person name="Cichocki N."/>
            <person name="Veneault-Fourrey C."/>
            <person name="LaButti K."/>
            <person name="Lindquist E.A."/>
            <person name="Lipzen A."/>
            <person name="Lundell T."/>
            <person name="Morin E."/>
            <person name="Murat C."/>
            <person name="Sun H."/>
            <person name="Tunlid A."/>
            <person name="Henrissat B."/>
            <person name="Grigoriev I.V."/>
            <person name="Hibbett D.S."/>
            <person name="Martin F."/>
            <person name="Nordberg H.P."/>
            <person name="Cantor M.N."/>
            <person name="Hua S.X."/>
        </authorList>
    </citation>
    <scope>NUCLEOTIDE SEQUENCE [LARGE SCALE GENOMIC DNA]</scope>
    <source>
        <strain evidence="1 2">UH-Slu-Lm8-n1</strain>
    </source>
</reference>
<reference evidence="2" key="2">
    <citation type="submission" date="2015-01" db="EMBL/GenBank/DDBJ databases">
        <title>Evolutionary Origins and Diversification of the Mycorrhizal Mutualists.</title>
        <authorList>
            <consortium name="DOE Joint Genome Institute"/>
            <consortium name="Mycorrhizal Genomics Consortium"/>
            <person name="Kohler A."/>
            <person name="Kuo A."/>
            <person name="Nagy L.G."/>
            <person name="Floudas D."/>
            <person name="Copeland A."/>
            <person name="Barry K.W."/>
            <person name="Cichocki N."/>
            <person name="Veneault-Fourrey C."/>
            <person name="LaButti K."/>
            <person name="Lindquist E.A."/>
            <person name="Lipzen A."/>
            <person name="Lundell T."/>
            <person name="Morin E."/>
            <person name="Murat C."/>
            <person name="Riley R."/>
            <person name="Ohm R."/>
            <person name="Sun H."/>
            <person name="Tunlid A."/>
            <person name="Henrissat B."/>
            <person name="Grigoriev I.V."/>
            <person name="Hibbett D.S."/>
            <person name="Martin F."/>
        </authorList>
    </citation>
    <scope>NUCLEOTIDE SEQUENCE [LARGE SCALE GENOMIC DNA]</scope>
    <source>
        <strain evidence="2">UH-Slu-Lm8-n1</strain>
    </source>
</reference>
<dbReference type="InParanoid" id="A0A0C9Z6I0"/>
<organism evidence="1 2">
    <name type="scientific">Suillus luteus UH-Slu-Lm8-n1</name>
    <dbReference type="NCBI Taxonomy" id="930992"/>
    <lineage>
        <taxon>Eukaryota</taxon>
        <taxon>Fungi</taxon>
        <taxon>Dikarya</taxon>
        <taxon>Basidiomycota</taxon>
        <taxon>Agaricomycotina</taxon>
        <taxon>Agaricomycetes</taxon>
        <taxon>Agaricomycetidae</taxon>
        <taxon>Boletales</taxon>
        <taxon>Suillineae</taxon>
        <taxon>Suillaceae</taxon>
        <taxon>Suillus</taxon>
    </lineage>
</organism>
<dbReference type="AlphaFoldDB" id="A0A0C9Z6I0"/>
<evidence type="ECO:0000313" key="2">
    <source>
        <dbReference type="Proteomes" id="UP000054485"/>
    </source>
</evidence>
<dbReference type="Proteomes" id="UP000054485">
    <property type="component" value="Unassembled WGS sequence"/>
</dbReference>
<evidence type="ECO:0000313" key="1">
    <source>
        <dbReference type="EMBL" id="KIK33120.1"/>
    </source>
</evidence>
<protein>
    <submittedName>
        <fullName evidence="1">Uncharacterized protein</fullName>
    </submittedName>
</protein>